<dbReference type="AlphaFoldDB" id="A0A841RCE3"/>
<gene>
    <name evidence="1" type="ORF">HNR50_002001</name>
</gene>
<name>A0A841RCE3_9SPIO</name>
<reference evidence="1 2" key="1">
    <citation type="submission" date="2020-08" db="EMBL/GenBank/DDBJ databases">
        <title>Genomic Encyclopedia of Type Strains, Phase IV (KMG-IV): sequencing the most valuable type-strain genomes for metagenomic binning, comparative biology and taxonomic classification.</title>
        <authorList>
            <person name="Goeker M."/>
        </authorList>
    </citation>
    <scope>NUCLEOTIDE SEQUENCE [LARGE SCALE GENOMIC DNA]</scope>
    <source>
        <strain evidence="1 2">DSM 2461</strain>
    </source>
</reference>
<dbReference type="Proteomes" id="UP000587760">
    <property type="component" value="Unassembled WGS sequence"/>
</dbReference>
<accession>A0A841RCE3</accession>
<dbReference type="PROSITE" id="PS51257">
    <property type="entry name" value="PROKAR_LIPOPROTEIN"/>
    <property type="match status" value="1"/>
</dbReference>
<dbReference type="Gene3D" id="2.160.20.10">
    <property type="entry name" value="Single-stranded right-handed beta-helix, Pectin lyase-like"/>
    <property type="match status" value="1"/>
</dbReference>
<dbReference type="SUPFAM" id="SSF51126">
    <property type="entry name" value="Pectin lyase-like"/>
    <property type="match status" value="1"/>
</dbReference>
<evidence type="ECO:0000313" key="2">
    <source>
        <dbReference type="Proteomes" id="UP000587760"/>
    </source>
</evidence>
<keyword evidence="2" id="KW-1185">Reference proteome</keyword>
<dbReference type="EMBL" id="JACHGJ010000003">
    <property type="protein sequence ID" value="MBB6480338.1"/>
    <property type="molecule type" value="Genomic_DNA"/>
</dbReference>
<comment type="caution">
    <text evidence="1">The sequence shown here is derived from an EMBL/GenBank/DDBJ whole genome shotgun (WGS) entry which is preliminary data.</text>
</comment>
<proteinExistence type="predicted"/>
<evidence type="ECO:0008006" key="3">
    <source>
        <dbReference type="Google" id="ProtNLM"/>
    </source>
</evidence>
<evidence type="ECO:0000313" key="1">
    <source>
        <dbReference type="EMBL" id="MBB6480338.1"/>
    </source>
</evidence>
<organism evidence="1 2">
    <name type="scientific">Spirochaeta isovalerica</name>
    <dbReference type="NCBI Taxonomy" id="150"/>
    <lineage>
        <taxon>Bacteria</taxon>
        <taxon>Pseudomonadati</taxon>
        <taxon>Spirochaetota</taxon>
        <taxon>Spirochaetia</taxon>
        <taxon>Spirochaetales</taxon>
        <taxon>Spirochaetaceae</taxon>
        <taxon>Spirochaeta</taxon>
    </lineage>
</organism>
<dbReference type="RefSeq" id="WP_184746489.1">
    <property type="nucleotide sequence ID" value="NZ_JACHGJ010000003.1"/>
</dbReference>
<protein>
    <recommendedName>
        <fullName evidence="3">Right handed beta helix domain-containing protein</fullName>
    </recommendedName>
</protein>
<dbReference type="InterPro" id="IPR012334">
    <property type="entry name" value="Pectin_lyas_fold"/>
</dbReference>
<dbReference type="InterPro" id="IPR011050">
    <property type="entry name" value="Pectin_lyase_fold/virulence"/>
</dbReference>
<sequence length="498" mass="53721">MSSLNRIIIFASLAGLLISCKSQILPEDSSIEYAGPPQFIQSGGNTYYIDPSTGNDSNSGLDPAAAFASFDPVNTHTVPAGTTILLKRGEVFKGPLHPGSGEKGNYIRYGAYGVGEKPLITGADELTSGGSWIDQGAGLWTWSVPFAVDIGQIYFNGDAATGSKKWSSAELGSDGDFFFDRASGLLTLYSSADPLSAYSSILAARTEHIINFSGSSYVLFEDLSLRYGGAHGFGGGNTDHLIIQDCDFAYIGGGWLDGAGETVRYGNGIEFWGNASNHLVQRNTFTEIYDTALTNQNHTNQSVQHNIYYMNNIISRCGLASFEVWNRPSSSQTAHIYFIHNTSYNPGYGWGAERPDRNHFHIALFYHEAETDQIVIKGNIFYTSSIPSGSDYNFLLFDENPAGWFSEILLESNLWHAPAGPAFGINYILYDNLSEFAAATGKGAGGLWGEPLFTDSSTGDFSLAEGSPGKNLVPETEFRTSDFFGNPLSLSASAGAVQ</sequence>